<evidence type="ECO:0000256" key="2">
    <source>
        <dbReference type="SAM" id="Phobius"/>
    </source>
</evidence>
<feature type="transmembrane region" description="Helical" evidence="2">
    <location>
        <begin position="644"/>
        <end position="665"/>
    </location>
</feature>
<reference evidence="5" key="1">
    <citation type="journal article" date="2023" name="Commun. Biol.">
        <title>Genome analysis of Parmales, the sister group of diatoms, reveals the evolutionary specialization of diatoms from phago-mixotrophs to photoautotrophs.</title>
        <authorList>
            <person name="Ban H."/>
            <person name="Sato S."/>
            <person name="Yoshikawa S."/>
            <person name="Yamada K."/>
            <person name="Nakamura Y."/>
            <person name="Ichinomiya M."/>
            <person name="Sato N."/>
            <person name="Blanc-Mathieu R."/>
            <person name="Endo H."/>
            <person name="Kuwata A."/>
            <person name="Ogata H."/>
        </authorList>
    </citation>
    <scope>NUCLEOTIDE SEQUENCE [LARGE SCALE GENOMIC DNA]</scope>
</reference>
<dbReference type="AlphaFoldDB" id="A0A9W7G0S0"/>
<name>A0A9W7G0S0_9STRA</name>
<evidence type="ECO:0000313" key="5">
    <source>
        <dbReference type="Proteomes" id="UP001165065"/>
    </source>
</evidence>
<dbReference type="EMBL" id="BRYA01000630">
    <property type="protein sequence ID" value="GMI26494.1"/>
    <property type="molecule type" value="Genomic_DNA"/>
</dbReference>
<feature type="chain" id="PRO_5040766298" evidence="3">
    <location>
        <begin position="18"/>
        <end position="698"/>
    </location>
</feature>
<evidence type="ECO:0000256" key="1">
    <source>
        <dbReference type="SAM" id="MobiDB-lite"/>
    </source>
</evidence>
<keyword evidence="3" id="KW-0732">Signal</keyword>
<sequence>MKSLLLTFSLFLAKANASCDSYSLQLIAPEKGYATPFWWHGHEYPTFHVGPCTVLNFGTIQTNQNIVFTSKIGYENCGGEPDRKALLPSEDAVVGLYGIGDHIYKVEDVTSDVDLYFIDTLFKHCDLEDAKVAIKVLADAEPWNAQIGSSQDDLVRGLARDKVTGHVIIIGDTMGGVDEKKNEGRSVGEQDGWIAAVDGMTGEVSWKVQEGSEKYERFLAVAIDPTDSSIWVLGETIGGIFSTSSPSTSFQDVFLARYDSLGKKISGTTMSGPGQTFAVGLDFTEGGDCVVLVAYSESDHRYLGDASAYGGDMVMRLYRLDGQMVKDESIGASLEEGGCEADKGCSWMREFTTEEALAHSHQDSDAGEGDGRPWRDVTPTGVSVAKTRDGEEVIYVVGKTSGSSPDLGGDHGGGDNTSNDFDGFLTKIRALDGGVMASARISGGSGSNDVASDVCVSDSGDPVVVGSTTGSLSVGSSEGGNSMFSRMYHGETMQPVWTVQGEGEGYGTSCAGGAGGGESVYVLGRVTGGEGGLGGWDARLMQVESNAGTVRWDVRFGTVEDDMIGFTSGSLLSGGVVVDSVGGAVVGGVTRGGWGDKRMGNQDAFLARFNPRGEHAKAYGSGTKGEGVEVGEGGGGGGGGGASIAGVVVAALVMVVGCAVGFVWGRKRTEAKYSKLRDGAWGDIEMKKEEEGAEIMDL</sequence>
<proteinExistence type="predicted"/>
<organism evidence="4 5">
    <name type="scientific">Triparma columacea</name>
    <dbReference type="NCBI Taxonomy" id="722753"/>
    <lineage>
        <taxon>Eukaryota</taxon>
        <taxon>Sar</taxon>
        <taxon>Stramenopiles</taxon>
        <taxon>Ochrophyta</taxon>
        <taxon>Bolidophyceae</taxon>
        <taxon>Parmales</taxon>
        <taxon>Triparmaceae</taxon>
        <taxon>Triparma</taxon>
    </lineage>
</organism>
<keyword evidence="2" id="KW-0812">Transmembrane</keyword>
<evidence type="ECO:0000256" key="3">
    <source>
        <dbReference type="SAM" id="SignalP"/>
    </source>
</evidence>
<gene>
    <name evidence="4" type="ORF">TrCOL_g1042</name>
</gene>
<feature type="compositionally biased region" description="Basic and acidic residues" evidence="1">
    <location>
        <begin position="356"/>
        <end position="375"/>
    </location>
</feature>
<keyword evidence="2" id="KW-0472">Membrane</keyword>
<evidence type="ECO:0000313" key="4">
    <source>
        <dbReference type="EMBL" id="GMI26494.1"/>
    </source>
</evidence>
<feature type="region of interest" description="Disordered" evidence="1">
    <location>
        <begin position="356"/>
        <end position="380"/>
    </location>
</feature>
<feature type="signal peptide" evidence="3">
    <location>
        <begin position="1"/>
        <end position="17"/>
    </location>
</feature>
<comment type="caution">
    <text evidence="4">The sequence shown here is derived from an EMBL/GenBank/DDBJ whole genome shotgun (WGS) entry which is preliminary data.</text>
</comment>
<keyword evidence="2" id="KW-1133">Transmembrane helix</keyword>
<protein>
    <submittedName>
        <fullName evidence="4">Uncharacterized protein</fullName>
    </submittedName>
</protein>
<dbReference type="OrthoDB" id="193556at2759"/>
<accession>A0A9W7G0S0</accession>
<keyword evidence="5" id="KW-1185">Reference proteome</keyword>
<dbReference type="Proteomes" id="UP001165065">
    <property type="component" value="Unassembled WGS sequence"/>
</dbReference>